<dbReference type="Gene3D" id="3.30.920.30">
    <property type="entry name" value="Hypothetical protein"/>
    <property type="match status" value="1"/>
</dbReference>
<gene>
    <name evidence="1" type="ORF">R38712_02350</name>
</gene>
<evidence type="ECO:0000313" key="2">
    <source>
        <dbReference type="Proteomes" id="UP001189303"/>
    </source>
</evidence>
<name>A0ABN9HZC1_RALPI</name>
<dbReference type="InterPro" id="IPR038570">
    <property type="entry name" value="HicA_sf"/>
</dbReference>
<reference evidence="1 2" key="1">
    <citation type="submission" date="2023-07" db="EMBL/GenBank/DDBJ databases">
        <authorList>
            <person name="Peeters C."/>
        </authorList>
    </citation>
    <scope>NUCLEOTIDE SEQUENCE [LARGE SCALE GENOMIC DNA]</scope>
    <source>
        <strain evidence="1 2">R-38712</strain>
    </source>
</reference>
<keyword evidence="2" id="KW-1185">Reference proteome</keyword>
<comment type="caution">
    <text evidence="1">The sequence shown here is derived from an EMBL/GenBank/DDBJ whole genome shotgun (WGS) entry which is preliminary data.</text>
</comment>
<proteinExistence type="predicted"/>
<sequence length="148" mass="16082">MQSGQLIQMPLDNGWQLGRITGSYHHYKHPEKRGLVSEQFEAVLFVTPSANLLTGSHLSRIGIPLNTLAMPFVVRRLEPKLRAYASAAASVVFGPSMRLTALSLSASPSMAVATGWRAENPGAISRRGCRLKRDLASSIDCRPVRSPA</sequence>
<protein>
    <submittedName>
        <fullName evidence="1">Uncharacterized protein</fullName>
    </submittedName>
</protein>
<accession>A0ABN9HZC1</accession>
<organism evidence="1 2">
    <name type="scientific">Ralstonia pickettii</name>
    <name type="common">Burkholderia pickettii</name>
    <dbReference type="NCBI Taxonomy" id="329"/>
    <lineage>
        <taxon>Bacteria</taxon>
        <taxon>Pseudomonadati</taxon>
        <taxon>Pseudomonadota</taxon>
        <taxon>Betaproteobacteria</taxon>
        <taxon>Burkholderiales</taxon>
        <taxon>Burkholderiaceae</taxon>
        <taxon>Ralstonia</taxon>
    </lineage>
</organism>
<evidence type="ECO:0000313" key="1">
    <source>
        <dbReference type="EMBL" id="CAJ0724426.1"/>
    </source>
</evidence>
<dbReference type="Proteomes" id="UP001189303">
    <property type="component" value="Unassembled WGS sequence"/>
</dbReference>
<dbReference type="EMBL" id="CATWFT010000006">
    <property type="protein sequence ID" value="CAJ0724426.1"/>
    <property type="molecule type" value="Genomic_DNA"/>
</dbReference>